<dbReference type="InterPro" id="IPR013108">
    <property type="entry name" value="Amidohydro_3"/>
</dbReference>
<evidence type="ECO:0000313" key="2">
    <source>
        <dbReference type="EMBL" id="QNN61916.1"/>
    </source>
</evidence>
<evidence type="ECO:0000313" key="3">
    <source>
        <dbReference type="Proteomes" id="UP000515934"/>
    </source>
</evidence>
<gene>
    <name evidence="2" type="ORF">H9L06_06175</name>
</gene>
<dbReference type="Proteomes" id="UP000515934">
    <property type="component" value="Chromosome"/>
</dbReference>
<dbReference type="InterPro" id="IPR011059">
    <property type="entry name" value="Metal-dep_hydrolase_composite"/>
</dbReference>
<dbReference type="GO" id="GO:0016810">
    <property type="term" value="F:hydrolase activity, acting on carbon-nitrogen (but not peptide) bonds"/>
    <property type="evidence" value="ECO:0007669"/>
    <property type="project" value="InterPro"/>
</dbReference>
<dbReference type="SUPFAM" id="SSF51338">
    <property type="entry name" value="Composite domain of metallo-dependent hydrolases"/>
    <property type="match status" value="1"/>
</dbReference>
<organism evidence="2 3">
    <name type="scientific">Leucobacter denitrificans</name>
    <dbReference type="NCBI Taxonomy" id="683042"/>
    <lineage>
        <taxon>Bacteria</taxon>
        <taxon>Bacillati</taxon>
        <taxon>Actinomycetota</taxon>
        <taxon>Actinomycetes</taxon>
        <taxon>Micrococcales</taxon>
        <taxon>Microbacteriaceae</taxon>
        <taxon>Leucobacter</taxon>
    </lineage>
</organism>
<dbReference type="CDD" id="cd01300">
    <property type="entry name" value="YtcJ_like"/>
    <property type="match status" value="1"/>
</dbReference>
<sequence>MSSAVTTTIYRADTVFTGRAGNPLAEAVAVRDGRVLAVGSADEVAAAAGAEASIVDLGNVFVAPGFVESHTHMLMLGQAVEKVQLRDCESVAEIQSRLRAARDANPEARQILGISWRFEALAGADPTAAMLDEAVVDVPVVLDANDLHSAWVNSAALDAIGITDETPDPIGGEIRRDAQGKATGFLLETAAMQHAWPYIEESATEADRDRYLQNAFRAYIETGVTTATEMALNEADLAAFERMLDRDGRLPFAMTAHVILQPSGAPGTDRAQVERAAEWRDRLAARCEGQDSAGTLRIAGVKFILDGVIDACTAAMRAPYANGSNAEPIWPREDAIAAAVAADSLGLQLAIHAIGDAASELALELVEACERENGPRADRRPRIEHLESVTSETIHNMARLGITASMQPVHCDPAIMDNWLAMLGDERAERGFPWHEFRNAGVHMALGTDAPTAPHEAPHNLFIAMTARSVLERDRRAYAPERVFTPADALEAMTYGGAWATRAEEEVGALVPGALANFVVLDANPLADAPEALLDTKVRLTVVEGRCVTRRGMGFRLSAPTGR</sequence>
<name>A0A7G9S241_9MICO</name>
<dbReference type="AlphaFoldDB" id="A0A7G9S241"/>
<accession>A0A7G9S241</accession>
<dbReference type="KEGG" id="ldn:H9L06_06175"/>
<dbReference type="Gene3D" id="2.30.40.10">
    <property type="entry name" value="Urease, subunit C, domain 1"/>
    <property type="match status" value="1"/>
</dbReference>
<keyword evidence="3" id="KW-1185">Reference proteome</keyword>
<dbReference type="Gene3D" id="3.20.20.140">
    <property type="entry name" value="Metal-dependent hydrolases"/>
    <property type="match status" value="1"/>
</dbReference>
<dbReference type="InterPro" id="IPR032466">
    <property type="entry name" value="Metal_Hydrolase"/>
</dbReference>
<dbReference type="PANTHER" id="PTHR22642:SF20">
    <property type="entry name" value="AMIDOHYDROLASE 3 DOMAIN-CONTAINING PROTEIN"/>
    <property type="match status" value="1"/>
</dbReference>
<dbReference type="EMBL" id="CP060716">
    <property type="protein sequence ID" value="QNN61916.1"/>
    <property type="molecule type" value="Genomic_DNA"/>
</dbReference>
<dbReference type="PANTHER" id="PTHR22642">
    <property type="entry name" value="IMIDAZOLONEPROPIONASE"/>
    <property type="match status" value="1"/>
</dbReference>
<dbReference type="SUPFAM" id="SSF51556">
    <property type="entry name" value="Metallo-dependent hydrolases"/>
    <property type="match status" value="1"/>
</dbReference>
<protein>
    <submittedName>
        <fullName evidence="2">Amidohydrolase</fullName>
    </submittedName>
</protein>
<dbReference type="Pfam" id="PF07969">
    <property type="entry name" value="Amidohydro_3"/>
    <property type="match status" value="1"/>
</dbReference>
<reference evidence="2 3" key="1">
    <citation type="submission" date="2020-08" db="EMBL/GenBank/DDBJ databases">
        <title>Genome sequence of Leucobacter denitrificans KACC 14055T.</title>
        <authorList>
            <person name="Hyun D.-W."/>
            <person name="Bae J.-W."/>
        </authorList>
    </citation>
    <scope>NUCLEOTIDE SEQUENCE [LARGE SCALE GENOMIC DNA]</scope>
    <source>
        <strain evidence="2 3">KACC 14055</strain>
    </source>
</reference>
<keyword evidence="2" id="KW-0378">Hydrolase</keyword>
<dbReference type="Gene3D" id="3.10.310.70">
    <property type="match status" value="1"/>
</dbReference>
<dbReference type="InterPro" id="IPR033932">
    <property type="entry name" value="YtcJ-like"/>
</dbReference>
<proteinExistence type="predicted"/>
<feature type="domain" description="Amidohydrolase 3" evidence="1">
    <location>
        <begin position="54"/>
        <end position="548"/>
    </location>
</feature>
<evidence type="ECO:0000259" key="1">
    <source>
        <dbReference type="Pfam" id="PF07969"/>
    </source>
</evidence>